<sequence length="71" mass="7634">MSKVDPGLVHRSDSSLVTEGGSKELSAVACRRAAAGGGASLRERVDRRRQASTWASVWRARGQRSVPTRVV</sequence>
<accession>A0AA40FFI9</accession>
<evidence type="ECO:0000313" key="2">
    <source>
        <dbReference type="Proteomes" id="UP001177670"/>
    </source>
</evidence>
<gene>
    <name evidence="1" type="ORF">K0M31_015592</name>
</gene>
<proteinExistence type="predicted"/>
<keyword evidence="2" id="KW-1185">Reference proteome</keyword>
<protein>
    <submittedName>
        <fullName evidence="1">Uncharacterized protein</fullName>
    </submittedName>
</protein>
<dbReference type="Proteomes" id="UP001177670">
    <property type="component" value="Unassembled WGS sequence"/>
</dbReference>
<organism evidence="1 2">
    <name type="scientific">Melipona bicolor</name>
    <dbReference type="NCBI Taxonomy" id="60889"/>
    <lineage>
        <taxon>Eukaryota</taxon>
        <taxon>Metazoa</taxon>
        <taxon>Ecdysozoa</taxon>
        <taxon>Arthropoda</taxon>
        <taxon>Hexapoda</taxon>
        <taxon>Insecta</taxon>
        <taxon>Pterygota</taxon>
        <taxon>Neoptera</taxon>
        <taxon>Endopterygota</taxon>
        <taxon>Hymenoptera</taxon>
        <taxon>Apocrita</taxon>
        <taxon>Aculeata</taxon>
        <taxon>Apoidea</taxon>
        <taxon>Anthophila</taxon>
        <taxon>Apidae</taxon>
        <taxon>Melipona</taxon>
    </lineage>
</organism>
<reference evidence="1" key="1">
    <citation type="submission" date="2021-10" db="EMBL/GenBank/DDBJ databases">
        <title>Melipona bicolor Genome sequencing and assembly.</title>
        <authorList>
            <person name="Araujo N.S."/>
            <person name="Arias M.C."/>
        </authorList>
    </citation>
    <scope>NUCLEOTIDE SEQUENCE</scope>
    <source>
        <strain evidence="1">USP_2M_L1-L4_2017</strain>
        <tissue evidence="1">Whole body</tissue>
    </source>
</reference>
<dbReference type="EMBL" id="JAHYIQ010000047">
    <property type="protein sequence ID" value="KAK1117924.1"/>
    <property type="molecule type" value="Genomic_DNA"/>
</dbReference>
<name>A0AA40FFI9_9HYME</name>
<evidence type="ECO:0000313" key="1">
    <source>
        <dbReference type="EMBL" id="KAK1117924.1"/>
    </source>
</evidence>
<comment type="caution">
    <text evidence="1">The sequence shown here is derived from an EMBL/GenBank/DDBJ whole genome shotgun (WGS) entry which is preliminary data.</text>
</comment>
<dbReference type="AlphaFoldDB" id="A0AA40FFI9"/>